<dbReference type="EMBL" id="JAQQAL010000032">
    <property type="protein sequence ID" value="MDC7227752.1"/>
    <property type="molecule type" value="Genomic_DNA"/>
</dbReference>
<evidence type="ECO:0000313" key="1">
    <source>
        <dbReference type="EMBL" id="MDC7227752.1"/>
    </source>
</evidence>
<sequence length="87" mass="9904">MITVKVYLMGISSYKQNLFLSFSKQPAYVSDIISSLCSIYPELEDYFITKDSTILFRMAENEYLSMDSRLADGADIYVHPAAENNTD</sequence>
<reference evidence="1 2" key="1">
    <citation type="submission" date="2022-12" db="EMBL/GenBank/DDBJ databases">
        <title>Metagenome assembled genome from gulf of manar.</title>
        <authorList>
            <person name="Kohli P."/>
            <person name="Pk S."/>
            <person name="Venkata Ramana C."/>
            <person name="Sasikala C."/>
        </authorList>
    </citation>
    <scope>NUCLEOTIDE SEQUENCE [LARGE SCALE GENOMIC DNA]</scope>
    <source>
        <strain evidence="1">JB008</strain>
    </source>
</reference>
<organism evidence="1 2">
    <name type="scientific">Candidatus Thalassospirochaeta sargassi</name>
    <dbReference type="NCBI Taxonomy" id="3119039"/>
    <lineage>
        <taxon>Bacteria</taxon>
        <taxon>Pseudomonadati</taxon>
        <taxon>Spirochaetota</taxon>
        <taxon>Spirochaetia</taxon>
        <taxon>Spirochaetales</taxon>
        <taxon>Spirochaetaceae</taxon>
        <taxon>Candidatus Thalassospirochaeta</taxon>
    </lineage>
</organism>
<evidence type="ECO:0000313" key="2">
    <source>
        <dbReference type="Proteomes" id="UP001221217"/>
    </source>
</evidence>
<protein>
    <submittedName>
        <fullName evidence="1">Uncharacterized protein</fullName>
    </submittedName>
</protein>
<proteinExistence type="predicted"/>
<comment type="caution">
    <text evidence="1">The sequence shown here is derived from an EMBL/GenBank/DDBJ whole genome shotgun (WGS) entry which is preliminary data.</text>
</comment>
<accession>A0AAJ1IEC5</accession>
<gene>
    <name evidence="1" type="ORF">PQJ61_13390</name>
</gene>
<name>A0AAJ1IEC5_9SPIO</name>
<dbReference type="AlphaFoldDB" id="A0AAJ1IEC5"/>
<dbReference type="Proteomes" id="UP001221217">
    <property type="component" value="Unassembled WGS sequence"/>
</dbReference>